<dbReference type="PANTHER" id="PTHR24355:SF18">
    <property type="entry name" value="G PROTEIN-COUPLED RECEPTOR KINASE"/>
    <property type="match status" value="1"/>
</dbReference>
<dbReference type="Pfam" id="PF00069">
    <property type="entry name" value="Pkinase"/>
    <property type="match status" value="1"/>
</dbReference>
<dbReference type="Gene3D" id="1.10.510.10">
    <property type="entry name" value="Transferase(Phosphotransferase) domain 1"/>
    <property type="match status" value="1"/>
</dbReference>
<evidence type="ECO:0000313" key="8">
    <source>
        <dbReference type="EMBL" id="KAA6375497.1"/>
    </source>
</evidence>
<comment type="caution">
    <text evidence="8">The sequence shown here is derived from an EMBL/GenBank/DDBJ whole genome shotgun (WGS) entry which is preliminary data.</text>
</comment>
<dbReference type="SUPFAM" id="SSF56112">
    <property type="entry name" value="Protein kinase-like (PK-like)"/>
    <property type="match status" value="1"/>
</dbReference>
<feature type="domain" description="Protein kinase" evidence="7">
    <location>
        <begin position="274"/>
        <end position="441"/>
    </location>
</feature>
<reference evidence="8 9" key="1">
    <citation type="submission" date="2019-03" db="EMBL/GenBank/DDBJ databases">
        <title>Single cell metagenomics reveals metabolic interactions within the superorganism composed of flagellate Streblomastix strix and complex community of Bacteroidetes bacteria on its surface.</title>
        <authorList>
            <person name="Treitli S.C."/>
            <person name="Kolisko M."/>
            <person name="Husnik F."/>
            <person name="Keeling P."/>
            <person name="Hampl V."/>
        </authorList>
    </citation>
    <scope>NUCLEOTIDE SEQUENCE [LARGE SCALE GENOMIC DNA]</scope>
    <source>
        <strain evidence="8">ST1C</strain>
    </source>
</reference>
<gene>
    <name evidence="8" type="ORF">EZS28_028977</name>
</gene>
<feature type="region of interest" description="Disordered" evidence="6">
    <location>
        <begin position="1"/>
        <end position="120"/>
    </location>
</feature>
<keyword evidence="3" id="KW-0547">Nucleotide-binding</keyword>
<evidence type="ECO:0000259" key="7">
    <source>
        <dbReference type="PROSITE" id="PS50011"/>
    </source>
</evidence>
<evidence type="ECO:0000256" key="3">
    <source>
        <dbReference type="ARBA" id="ARBA00022741"/>
    </source>
</evidence>
<dbReference type="GO" id="GO:0005524">
    <property type="term" value="F:ATP binding"/>
    <property type="evidence" value="ECO:0007669"/>
    <property type="project" value="UniProtKB-KW"/>
</dbReference>
<dbReference type="InterPro" id="IPR000719">
    <property type="entry name" value="Prot_kinase_dom"/>
</dbReference>
<evidence type="ECO:0000313" key="9">
    <source>
        <dbReference type="Proteomes" id="UP000324800"/>
    </source>
</evidence>
<organism evidence="8 9">
    <name type="scientific">Streblomastix strix</name>
    <dbReference type="NCBI Taxonomy" id="222440"/>
    <lineage>
        <taxon>Eukaryota</taxon>
        <taxon>Metamonada</taxon>
        <taxon>Preaxostyla</taxon>
        <taxon>Oxymonadida</taxon>
        <taxon>Streblomastigidae</taxon>
        <taxon>Streblomastix</taxon>
    </lineage>
</organism>
<evidence type="ECO:0000256" key="5">
    <source>
        <dbReference type="ARBA" id="ARBA00022840"/>
    </source>
</evidence>
<accession>A0A5J4UYP1</accession>
<protein>
    <recommendedName>
        <fullName evidence="7">Protein kinase domain-containing protein</fullName>
    </recommendedName>
</protein>
<keyword evidence="1" id="KW-0723">Serine/threonine-protein kinase</keyword>
<dbReference type="PROSITE" id="PS50011">
    <property type="entry name" value="PROTEIN_KINASE_DOM"/>
    <property type="match status" value="1"/>
</dbReference>
<dbReference type="EMBL" id="SNRW01011186">
    <property type="protein sequence ID" value="KAA6375497.1"/>
    <property type="molecule type" value="Genomic_DNA"/>
</dbReference>
<dbReference type="PROSITE" id="PS00108">
    <property type="entry name" value="PROTEIN_KINASE_ST"/>
    <property type="match status" value="1"/>
</dbReference>
<name>A0A5J4UYP1_9EUKA</name>
<keyword evidence="5" id="KW-0067">ATP-binding</keyword>
<keyword evidence="4" id="KW-0418">Kinase</keyword>
<keyword evidence="2" id="KW-0808">Transferase</keyword>
<dbReference type="PANTHER" id="PTHR24355">
    <property type="entry name" value="G PROTEIN-COUPLED RECEPTOR KINASE/RIBOSOMAL PROTEIN S6 KINASE"/>
    <property type="match status" value="1"/>
</dbReference>
<evidence type="ECO:0000256" key="4">
    <source>
        <dbReference type="ARBA" id="ARBA00022777"/>
    </source>
</evidence>
<evidence type="ECO:0000256" key="6">
    <source>
        <dbReference type="SAM" id="MobiDB-lite"/>
    </source>
</evidence>
<feature type="compositionally biased region" description="Low complexity" evidence="6">
    <location>
        <begin position="9"/>
        <end position="116"/>
    </location>
</feature>
<evidence type="ECO:0000256" key="2">
    <source>
        <dbReference type="ARBA" id="ARBA00022679"/>
    </source>
</evidence>
<evidence type="ECO:0000256" key="1">
    <source>
        <dbReference type="ARBA" id="ARBA00022527"/>
    </source>
</evidence>
<dbReference type="GO" id="GO:0004674">
    <property type="term" value="F:protein serine/threonine kinase activity"/>
    <property type="evidence" value="ECO:0007669"/>
    <property type="project" value="UniProtKB-KW"/>
</dbReference>
<dbReference type="AlphaFoldDB" id="A0A5J4UYP1"/>
<sequence>MTFIKLGDNFNNPNQGNQQPPAQTYQQGYQQQPVQQQGYQQQGHQQQHVQQQGYQQQGHQPYHVQQQGYQQQGHQPYHVQQQGYQQQGHQQQPVQQQGYQQQGYQQQPVQQQGYQQPPSPIGGNLSVKFYDYLANPAAYVGQKTRFNGKIGLAWDYNSEGLVGKVFLISLDINFNGGITHEPIQILVEDGNQYMDELIIYQGKEQVFKFECEILEKPPGSHWFRLIQINDDVLHRQPAQQQTLPNVIPQPLHPIQQLQIPQLLPITRVHTLSDFEVLDEIAGGAFGRILLVKLISTGELFVMKRISYVGAAKKKMADDEVAMLKLVQSMHIVKYIESFVDGIDMCIVLEYYTNGNLRILMGEMKTWSIVDRKKRGFQILYQILSALEFLHKQNIVHRDLKPENVLVDQIGNAKVGDYGLASKMEDKSYLKAVGTKWDIFSK</sequence>
<dbReference type="SMART" id="SM00220">
    <property type="entry name" value="S_TKc"/>
    <property type="match status" value="1"/>
</dbReference>
<dbReference type="Proteomes" id="UP000324800">
    <property type="component" value="Unassembled WGS sequence"/>
</dbReference>
<dbReference type="InterPro" id="IPR008271">
    <property type="entry name" value="Ser/Thr_kinase_AS"/>
</dbReference>
<proteinExistence type="predicted"/>
<dbReference type="InterPro" id="IPR011009">
    <property type="entry name" value="Kinase-like_dom_sf"/>
</dbReference>